<keyword evidence="4" id="KW-1185">Reference proteome</keyword>
<dbReference type="Proteomes" id="UP001299608">
    <property type="component" value="Unassembled WGS sequence"/>
</dbReference>
<reference evidence="3 4" key="1">
    <citation type="journal article" date="2020" name="Cell Host Microbe">
        <title>Functional and Genomic Variation between Human-Derived Isolates of Lachnospiraceae Reveals Inter- and Intra-Species Diversity.</title>
        <authorList>
            <person name="Sorbara M.T."/>
            <person name="Littmann E.R."/>
            <person name="Fontana E."/>
            <person name="Moody T.U."/>
            <person name="Kohout C.E."/>
            <person name="Gjonbalaj M."/>
            <person name="Eaton V."/>
            <person name="Seok R."/>
            <person name="Leiner I.M."/>
            <person name="Pamer E.G."/>
        </authorList>
    </citation>
    <scope>NUCLEOTIDE SEQUENCE [LARGE SCALE GENOMIC DNA]</scope>
    <source>
        <strain evidence="3 4">MSK.1.17</strain>
    </source>
</reference>
<comment type="caution">
    <text evidence="2">The sequence shown here is derived from an EMBL/GenBank/DDBJ whole genome shotgun (WGS) entry which is preliminary data.</text>
</comment>
<dbReference type="Proteomes" id="UP000669239">
    <property type="component" value="Unassembled WGS sequence"/>
</dbReference>
<organism evidence="2 5">
    <name type="scientific">Enterocloster aldenensis</name>
    <dbReference type="NCBI Taxonomy" id="358742"/>
    <lineage>
        <taxon>Bacteria</taxon>
        <taxon>Bacillati</taxon>
        <taxon>Bacillota</taxon>
        <taxon>Clostridia</taxon>
        <taxon>Lachnospirales</taxon>
        <taxon>Lachnospiraceae</taxon>
        <taxon>Enterocloster</taxon>
    </lineage>
</organism>
<dbReference type="EMBL" id="JAAITT010000080">
    <property type="protein sequence ID" value="NSJ52549.1"/>
    <property type="molecule type" value="Genomic_DNA"/>
</dbReference>
<evidence type="ECO:0000259" key="1">
    <source>
        <dbReference type="Pfam" id="PF03050"/>
    </source>
</evidence>
<dbReference type="InterPro" id="IPR004291">
    <property type="entry name" value="Transposase_IS66_central"/>
</dbReference>
<dbReference type="EMBL" id="JAKNGE010000029">
    <property type="protein sequence ID" value="MCG4747885.1"/>
    <property type="molecule type" value="Genomic_DNA"/>
</dbReference>
<feature type="domain" description="Transposase IS66 central" evidence="1">
    <location>
        <begin position="1"/>
        <end position="93"/>
    </location>
</feature>
<reference evidence="3" key="2">
    <citation type="submission" date="2020-02" db="EMBL/GenBank/DDBJ databases">
        <authorList>
            <person name="Littmann E."/>
            <person name="Sorbara M."/>
        </authorList>
    </citation>
    <scope>NUCLEOTIDE SEQUENCE</scope>
    <source>
        <strain evidence="3">MSK.1.17</strain>
    </source>
</reference>
<sequence length="118" mass="13994">MVDGFQGYDKLKNVKRCACYAHIRRYFLDAVTQGGEKELSNPAVQGVAYCDKLFRYERRYKEQGHPYEQRQKRRLKEEKPVVGPFIKYILEQRPIYKTSDGEIEKIAPWSDNVQKTCR</sequence>
<reference evidence="2" key="3">
    <citation type="submission" date="2022-01" db="EMBL/GenBank/DDBJ databases">
        <title>Collection of gut derived symbiotic bacterial strains cultured from healthy donors.</title>
        <authorList>
            <person name="Lin H."/>
            <person name="Kohout C."/>
            <person name="Waligurski E."/>
            <person name="Pamer E.G."/>
        </authorList>
    </citation>
    <scope>NUCLEOTIDE SEQUENCE</scope>
    <source>
        <strain evidence="2">DFI.6.55</strain>
    </source>
</reference>
<accession>A0AAW5C4T6</accession>
<dbReference type="PANTHER" id="PTHR33678">
    <property type="entry name" value="BLL1576 PROTEIN"/>
    <property type="match status" value="1"/>
</dbReference>
<evidence type="ECO:0000313" key="5">
    <source>
        <dbReference type="Proteomes" id="UP001299608"/>
    </source>
</evidence>
<dbReference type="Pfam" id="PF03050">
    <property type="entry name" value="DDE_Tnp_IS66"/>
    <property type="match status" value="1"/>
</dbReference>
<dbReference type="AlphaFoldDB" id="A0AAW5C4T6"/>
<protein>
    <submittedName>
        <fullName evidence="2 3">Transposase</fullName>
    </submittedName>
</protein>
<name>A0AAW5C4T6_9FIRM</name>
<dbReference type="RefSeq" id="WP_165642702.1">
    <property type="nucleotide sequence ID" value="NZ_JAAITT010000080.1"/>
</dbReference>
<evidence type="ECO:0000313" key="2">
    <source>
        <dbReference type="EMBL" id="MCG4747885.1"/>
    </source>
</evidence>
<evidence type="ECO:0000313" key="4">
    <source>
        <dbReference type="Proteomes" id="UP000669239"/>
    </source>
</evidence>
<evidence type="ECO:0000313" key="3">
    <source>
        <dbReference type="EMBL" id="NSJ52549.1"/>
    </source>
</evidence>
<proteinExistence type="predicted"/>
<dbReference type="InterPro" id="IPR052344">
    <property type="entry name" value="Transposase-related"/>
</dbReference>
<gene>
    <name evidence="3" type="ORF">G5B36_28305</name>
    <name evidence="2" type="ORF">L0N08_20890</name>
</gene>